<comment type="similarity">
    <text evidence="2">Belongs to the NAD(P)-dependent epimerase/dehydratase family. Dihydroflavonol-4-reductase subfamily.</text>
</comment>
<protein>
    <recommendedName>
        <fullName evidence="3">ACB domain-containing protein</fullName>
    </recommendedName>
</protein>
<dbReference type="Gene3D" id="3.40.50.720">
    <property type="entry name" value="NAD(P)-binding Rossmann-like Domain"/>
    <property type="match status" value="1"/>
</dbReference>
<comment type="caution">
    <text evidence="4">The sequence shown here is derived from an EMBL/GenBank/DDBJ whole genome shotgun (WGS) entry which is preliminary data.</text>
</comment>
<dbReference type="SUPFAM" id="SSF51735">
    <property type="entry name" value="NAD(P)-binding Rossmann-fold domains"/>
    <property type="match status" value="1"/>
</dbReference>
<dbReference type="eggNOG" id="KOG1502">
    <property type="taxonomic scope" value="Eukaryota"/>
</dbReference>
<name>M3J5M4_CANMX</name>
<dbReference type="Pfam" id="PF01370">
    <property type="entry name" value="Epimerase"/>
    <property type="match status" value="1"/>
</dbReference>
<feature type="domain" description="ACB" evidence="3">
    <location>
        <begin position="337"/>
        <end position="423"/>
    </location>
</feature>
<organism evidence="4 5">
    <name type="scientific">Candida maltosa (strain Xu316)</name>
    <name type="common">Yeast</name>
    <dbReference type="NCBI Taxonomy" id="1245528"/>
    <lineage>
        <taxon>Eukaryota</taxon>
        <taxon>Fungi</taxon>
        <taxon>Dikarya</taxon>
        <taxon>Ascomycota</taxon>
        <taxon>Saccharomycotina</taxon>
        <taxon>Pichiomycetes</taxon>
        <taxon>Debaryomycetaceae</taxon>
        <taxon>Candida/Lodderomyces clade</taxon>
        <taxon>Candida</taxon>
    </lineage>
</organism>
<dbReference type="PRINTS" id="PR00689">
    <property type="entry name" value="ACOABINDINGP"/>
</dbReference>
<proteinExistence type="inferred from homology"/>
<dbReference type="HOGENOM" id="CLU_007383_9_2_1"/>
<dbReference type="eggNOG" id="KOG0817">
    <property type="taxonomic scope" value="Eukaryota"/>
</dbReference>
<dbReference type="PANTHER" id="PTHR10366">
    <property type="entry name" value="NAD DEPENDENT EPIMERASE/DEHYDRATASE"/>
    <property type="match status" value="1"/>
</dbReference>
<dbReference type="CDD" id="cd00435">
    <property type="entry name" value="ACBP"/>
    <property type="match status" value="1"/>
</dbReference>
<dbReference type="InterPro" id="IPR000582">
    <property type="entry name" value="Acyl-CoA-binding_protein"/>
</dbReference>
<dbReference type="GO" id="GO:0016616">
    <property type="term" value="F:oxidoreductase activity, acting on the CH-OH group of donors, NAD or NADP as acceptor"/>
    <property type="evidence" value="ECO:0007669"/>
    <property type="project" value="TreeGrafter"/>
</dbReference>
<evidence type="ECO:0000259" key="3">
    <source>
        <dbReference type="PROSITE" id="PS51228"/>
    </source>
</evidence>
<dbReference type="InterPro" id="IPR035984">
    <property type="entry name" value="Acyl-CoA-binding_sf"/>
</dbReference>
<evidence type="ECO:0000256" key="1">
    <source>
        <dbReference type="ARBA" id="ARBA00023002"/>
    </source>
</evidence>
<dbReference type="EMBL" id="AOGT01001603">
    <property type="protein sequence ID" value="EMG47368.1"/>
    <property type="molecule type" value="Genomic_DNA"/>
</dbReference>
<dbReference type="InterPro" id="IPR014352">
    <property type="entry name" value="FERM/acyl-CoA-bd_prot_sf"/>
</dbReference>
<dbReference type="InterPro" id="IPR001509">
    <property type="entry name" value="Epimerase_deHydtase"/>
</dbReference>
<dbReference type="PROSITE" id="PS51228">
    <property type="entry name" value="ACB_2"/>
    <property type="match status" value="1"/>
</dbReference>
<gene>
    <name evidence="4" type="ORF">G210_2317</name>
</gene>
<dbReference type="InterPro" id="IPR036291">
    <property type="entry name" value="NAD(P)-bd_dom_sf"/>
</dbReference>
<dbReference type="Proteomes" id="UP000011777">
    <property type="component" value="Unassembled WGS sequence"/>
</dbReference>
<keyword evidence="1" id="KW-0560">Oxidoreductase</keyword>
<dbReference type="Pfam" id="PF00887">
    <property type="entry name" value="ACBP"/>
    <property type="match status" value="1"/>
</dbReference>
<dbReference type="PANTHER" id="PTHR10366:SF564">
    <property type="entry name" value="STEROL-4-ALPHA-CARBOXYLATE 3-DEHYDROGENASE, DECARBOXYLATING"/>
    <property type="match status" value="1"/>
</dbReference>
<evidence type="ECO:0000256" key="2">
    <source>
        <dbReference type="ARBA" id="ARBA00023445"/>
    </source>
</evidence>
<keyword evidence="5" id="KW-1185">Reference proteome</keyword>
<dbReference type="STRING" id="1245528.M3J5M4"/>
<dbReference type="Gene3D" id="1.20.80.10">
    <property type="match status" value="1"/>
</dbReference>
<dbReference type="InterPro" id="IPR050425">
    <property type="entry name" value="NAD(P)_dehydrat-like"/>
</dbReference>
<dbReference type="FunFam" id="3.40.50.720:FF:000191">
    <property type="entry name" value="Methylglyoxal reductase (NADPH-dependent)"/>
    <property type="match status" value="1"/>
</dbReference>
<accession>M3J5M4</accession>
<reference evidence="4 5" key="1">
    <citation type="submission" date="2013-02" db="EMBL/GenBank/DDBJ databases">
        <title>Genome sequence of Candida maltosa Xu316, a potential industrial strain for xylitol and ethanol production.</title>
        <authorList>
            <person name="Yu J."/>
            <person name="Wang Q."/>
            <person name="Geng X."/>
            <person name="Bao W."/>
            <person name="He P."/>
            <person name="Cai J."/>
        </authorList>
    </citation>
    <scope>NUCLEOTIDE SEQUENCE [LARGE SCALE GENOMIC DNA]</scope>
    <source>
        <strain evidence="5">Xu316</strain>
    </source>
</reference>
<dbReference type="OrthoDB" id="2735536at2759"/>
<dbReference type="SUPFAM" id="SSF47027">
    <property type="entry name" value="Acyl-CoA binding protein"/>
    <property type="match status" value="1"/>
</dbReference>
<dbReference type="OMA" id="HGGNLWM"/>
<dbReference type="GO" id="GO:0000062">
    <property type="term" value="F:fatty-acyl-CoA binding"/>
    <property type="evidence" value="ECO:0007669"/>
    <property type="project" value="InterPro"/>
</dbReference>
<sequence>MSKSVFVTGATGYLAKHIIGHLIENGYKVIGSVRSQEKGDTLKKLFNTDNFDYEVVEVLEKPHAFNEALRKHPEVTVFIHTASPGGNTSTEEFEKDIIVPAIDGTKFALQSIQDVAPQITRVVLTSSVAAMKPLAATHDVTIPYSDQDFSDITLEQATSTARAAYTASKAFSEKEAFKFVETNKPNFTLSAVNPVFTFGPVEFISEIVGKDKLPSTAEFVNAVLKFPKQIPRIPPFQGAYIDVRDVAKAHVVAFEKEEAQGKRLLLESEKFSFQLLLNIVRENFPELADNLPVGQPDIDTSKWSKADDKQSRQILGIDYVPLKKSVIDLVASQSERCPKTYPTKLCANQVSNLSTRPNDDELLKLYGLYKQATVGDNNTDKPGTFDFKGKYKWQAWKDLEGKSQEEAEQEYIAFATELIAKYN</sequence>
<evidence type="ECO:0000313" key="4">
    <source>
        <dbReference type="EMBL" id="EMG47368.1"/>
    </source>
</evidence>
<dbReference type="AlphaFoldDB" id="M3J5M4"/>
<evidence type="ECO:0000313" key="5">
    <source>
        <dbReference type="Proteomes" id="UP000011777"/>
    </source>
</evidence>